<accession>A0A9P7E9X3</accession>
<evidence type="ECO:0000256" key="5">
    <source>
        <dbReference type="RuleBase" id="RU362022"/>
    </source>
</evidence>
<keyword evidence="5" id="KW-0256">Endoplasmic reticulum</keyword>
<dbReference type="EC" id="2.1.1.100" evidence="5"/>
<dbReference type="AlphaFoldDB" id="A0A9P7E9X3"/>
<keyword evidence="2" id="KW-0812">Transmembrane</keyword>
<evidence type="ECO:0000256" key="3">
    <source>
        <dbReference type="ARBA" id="ARBA00022989"/>
    </source>
</evidence>
<protein>
    <recommendedName>
        <fullName evidence="5">Protein-S-isoprenylcysteine O-methyltransferase</fullName>
        <ecNumber evidence="5">2.1.1.100</ecNumber>
    </recommendedName>
</protein>
<dbReference type="RefSeq" id="XP_041192404.1">
    <property type="nucleotide sequence ID" value="XM_041335721.1"/>
</dbReference>
<gene>
    <name evidence="6" type="ORF">BJ212DRAFT_1356793</name>
</gene>
<comment type="caution">
    <text evidence="6">The sequence shown here is derived from an EMBL/GenBank/DDBJ whole genome shotgun (WGS) entry which is preliminary data.</text>
</comment>
<dbReference type="GO" id="GO:0032259">
    <property type="term" value="P:methylation"/>
    <property type="evidence" value="ECO:0007669"/>
    <property type="project" value="UniProtKB-KW"/>
</dbReference>
<dbReference type="GO" id="GO:0005789">
    <property type="term" value="C:endoplasmic reticulum membrane"/>
    <property type="evidence" value="ECO:0007669"/>
    <property type="project" value="UniProtKB-SubCell"/>
</dbReference>
<proteinExistence type="inferred from homology"/>
<sequence length="62" mass="7021">MTCPRLPRLPGIRKDYKVVTSGPYSIVRHPSYTGLLLQNIGTIIMYGSQESWMRQSGILQVL</sequence>
<evidence type="ECO:0000256" key="1">
    <source>
        <dbReference type="ARBA" id="ARBA00004141"/>
    </source>
</evidence>
<comment type="similarity">
    <text evidence="5">Belongs to the class VI-like SAM-binding methyltransferase superfamily. Isoprenylcysteine carboxyl methyltransferase family.</text>
</comment>
<dbReference type="InterPro" id="IPR007269">
    <property type="entry name" value="ICMT_MeTrfase"/>
</dbReference>
<keyword evidence="5" id="KW-0808">Transferase</keyword>
<keyword evidence="7" id="KW-1185">Reference proteome</keyword>
<evidence type="ECO:0000256" key="2">
    <source>
        <dbReference type="ARBA" id="ARBA00022692"/>
    </source>
</evidence>
<comment type="subcellular location">
    <subcellularLocation>
        <location evidence="5">Endoplasmic reticulum membrane</location>
        <topology evidence="5">Multi-pass membrane protein</topology>
    </subcellularLocation>
    <subcellularLocation>
        <location evidence="1">Membrane</location>
        <topology evidence="1">Multi-pass membrane protein</topology>
    </subcellularLocation>
</comment>
<dbReference type="GO" id="GO:0004671">
    <property type="term" value="F:protein C-terminal S-isoprenylcysteine carboxyl O-methyltransferase activity"/>
    <property type="evidence" value="ECO:0007669"/>
    <property type="project" value="UniProtKB-EC"/>
</dbReference>
<comment type="catalytic activity">
    <reaction evidence="5">
        <text>[protein]-C-terminal S-[(2E,6E)-farnesyl]-L-cysteine + S-adenosyl-L-methionine = [protein]-C-terminal S-[(2E,6E)-farnesyl]-L-cysteine methyl ester + S-adenosyl-L-homocysteine</text>
        <dbReference type="Rhea" id="RHEA:21672"/>
        <dbReference type="Rhea" id="RHEA-COMP:12125"/>
        <dbReference type="Rhea" id="RHEA-COMP:12126"/>
        <dbReference type="ChEBI" id="CHEBI:57856"/>
        <dbReference type="ChEBI" id="CHEBI:59789"/>
        <dbReference type="ChEBI" id="CHEBI:90510"/>
        <dbReference type="ChEBI" id="CHEBI:90511"/>
        <dbReference type="EC" id="2.1.1.100"/>
    </reaction>
</comment>
<evidence type="ECO:0000256" key="4">
    <source>
        <dbReference type="ARBA" id="ARBA00023136"/>
    </source>
</evidence>
<keyword evidence="4" id="KW-0472">Membrane</keyword>
<evidence type="ECO:0000313" key="6">
    <source>
        <dbReference type="EMBL" id="KAG1815473.1"/>
    </source>
</evidence>
<name>A0A9P7E9X3_9AGAM</name>
<dbReference type="GeneID" id="64629738"/>
<dbReference type="OrthoDB" id="422086at2759"/>
<keyword evidence="5" id="KW-0489">Methyltransferase</keyword>
<evidence type="ECO:0000313" key="7">
    <source>
        <dbReference type="Proteomes" id="UP000807769"/>
    </source>
</evidence>
<dbReference type="Gene3D" id="1.20.120.1630">
    <property type="match status" value="1"/>
</dbReference>
<keyword evidence="5" id="KW-0949">S-adenosyl-L-methionine</keyword>
<dbReference type="EMBL" id="JABBWG010000018">
    <property type="protein sequence ID" value="KAG1815473.1"/>
    <property type="molecule type" value="Genomic_DNA"/>
</dbReference>
<dbReference type="Proteomes" id="UP000807769">
    <property type="component" value="Unassembled WGS sequence"/>
</dbReference>
<organism evidence="6 7">
    <name type="scientific">Suillus subaureus</name>
    <dbReference type="NCBI Taxonomy" id="48587"/>
    <lineage>
        <taxon>Eukaryota</taxon>
        <taxon>Fungi</taxon>
        <taxon>Dikarya</taxon>
        <taxon>Basidiomycota</taxon>
        <taxon>Agaricomycotina</taxon>
        <taxon>Agaricomycetes</taxon>
        <taxon>Agaricomycetidae</taxon>
        <taxon>Boletales</taxon>
        <taxon>Suillineae</taxon>
        <taxon>Suillaceae</taxon>
        <taxon>Suillus</taxon>
    </lineage>
</organism>
<keyword evidence="3" id="KW-1133">Transmembrane helix</keyword>
<dbReference type="Pfam" id="PF04140">
    <property type="entry name" value="ICMT"/>
    <property type="match status" value="1"/>
</dbReference>
<reference evidence="6" key="1">
    <citation type="journal article" date="2020" name="New Phytol.">
        <title>Comparative genomics reveals dynamic genome evolution in host specialist ectomycorrhizal fungi.</title>
        <authorList>
            <person name="Lofgren L.A."/>
            <person name="Nguyen N.H."/>
            <person name="Vilgalys R."/>
            <person name="Ruytinx J."/>
            <person name="Liao H.L."/>
            <person name="Branco S."/>
            <person name="Kuo A."/>
            <person name="LaButti K."/>
            <person name="Lipzen A."/>
            <person name="Andreopoulos W."/>
            <person name="Pangilinan J."/>
            <person name="Riley R."/>
            <person name="Hundley H."/>
            <person name="Na H."/>
            <person name="Barry K."/>
            <person name="Grigoriev I.V."/>
            <person name="Stajich J.E."/>
            <person name="Kennedy P.G."/>
        </authorList>
    </citation>
    <scope>NUCLEOTIDE SEQUENCE</scope>
    <source>
        <strain evidence="6">MN1</strain>
    </source>
</reference>